<evidence type="ECO:0000313" key="2">
    <source>
        <dbReference type="EMBL" id="CEM38817.1"/>
    </source>
</evidence>
<protein>
    <submittedName>
        <fullName evidence="2">Uncharacterized protein</fullName>
    </submittedName>
</protein>
<feature type="compositionally biased region" description="Polar residues" evidence="1">
    <location>
        <begin position="86"/>
        <end position="95"/>
    </location>
</feature>
<dbReference type="Proteomes" id="UP000041254">
    <property type="component" value="Unassembled WGS sequence"/>
</dbReference>
<accession>A0A0G4H5B3</accession>
<sequence length="508" mass="56441">MASSAEMSNHLEQSGLGVHPAILHRPAHNAAAKDVLHLLATHRQASAASAATPDRNETAVSMLAMRHPGSHVIDLPSRHRKETTSKIETGSESQRAIPQLGKDEDLLVGLSEDNSAADAHHHPSLIERNTTDIHGPGVPPEIPRQMEVKMEAIRTLTKGQIKTVKGLCETAWIHCSVMRSHVVSKPKSVLRKKKKAQKWKEVPSAKGFWNRRECRSSRGLWQQETALPIFLRYPLLCSLDEGGNFGPGSNFKIMFKKGGFGLVLFAEIDREMLISPTDNVPASERESGILRVVIMPRSDYESQLYDDSDRNAPTENLLKELENYAAIWEEISSGAISAEKMPQIPKYYLPKEELTALIIGRLRGIEVKDLLYVDTKDLLYGHIRRDIPWHQVVPVRLNGERKDLTLGAFIVALLAASTEMRAIDTKTLTMLIDLSSMRKIPSGKTYGLKDMSGVKTIAGEIVEQLLKKQPKNKSLQELDSLLGLRSFSLDFFQRVIDLALGSANQPVG</sequence>
<dbReference type="AlphaFoldDB" id="A0A0G4H5B3"/>
<evidence type="ECO:0000313" key="3">
    <source>
        <dbReference type="Proteomes" id="UP000041254"/>
    </source>
</evidence>
<dbReference type="InParanoid" id="A0A0G4H5B3"/>
<organism evidence="2 3">
    <name type="scientific">Vitrella brassicaformis (strain CCMP3155)</name>
    <dbReference type="NCBI Taxonomy" id="1169540"/>
    <lineage>
        <taxon>Eukaryota</taxon>
        <taxon>Sar</taxon>
        <taxon>Alveolata</taxon>
        <taxon>Colpodellida</taxon>
        <taxon>Vitrellaceae</taxon>
        <taxon>Vitrella</taxon>
    </lineage>
</organism>
<dbReference type="VEuPathDB" id="CryptoDB:Vbra_1901"/>
<dbReference type="EMBL" id="CDMY01001000">
    <property type="protein sequence ID" value="CEM38817.1"/>
    <property type="molecule type" value="Genomic_DNA"/>
</dbReference>
<name>A0A0G4H5B3_VITBC</name>
<proteinExistence type="predicted"/>
<evidence type="ECO:0000256" key="1">
    <source>
        <dbReference type="SAM" id="MobiDB-lite"/>
    </source>
</evidence>
<feature type="region of interest" description="Disordered" evidence="1">
    <location>
        <begin position="72"/>
        <end position="95"/>
    </location>
</feature>
<keyword evidence="3" id="KW-1185">Reference proteome</keyword>
<feature type="compositionally biased region" description="Basic and acidic residues" evidence="1">
    <location>
        <begin position="118"/>
        <end position="131"/>
    </location>
</feature>
<feature type="region of interest" description="Disordered" evidence="1">
    <location>
        <begin position="115"/>
        <end position="139"/>
    </location>
</feature>
<gene>
    <name evidence="2" type="ORF">Vbra_1901</name>
</gene>
<reference evidence="2 3" key="1">
    <citation type="submission" date="2014-11" db="EMBL/GenBank/DDBJ databases">
        <authorList>
            <person name="Zhu J."/>
            <person name="Qi W."/>
            <person name="Song R."/>
        </authorList>
    </citation>
    <scope>NUCLEOTIDE SEQUENCE [LARGE SCALE GENOMIC DNA]</scope>
</reference>